<keyword evidence="3" id="KW-1185">Reference proteome</keyword>
<keyword evidence="2" id="KW-0012">Acyltransferase</keyword>
<dbReference type="EMBL" id="JBAKAR010000311">
    <property type="protein sequence ID" value="MEL0615110.1"/>
    <property type="molecule type" value="Genomic_DNA"/>
</dbReference>
<proteinExistence type="predicted"/>
<comment type="caution">
    <text evidence="2">The sequence shown here is derived from an EMBL/GenBank/DDBJ whole genome shotgun (WGS) entry which is preliminary data.</text>
</comment>
<keyword evidence="2" id="KW-0808">Transferase</keyword>
<accession>A0ABU9GA22</accession>
<evidence type="ECO:0000313" key="2">
    <source>
        <dbReference type="EMBL" id="MEL0615110.1"/>
    </source>
</evidence>
<dbReference type="GO" id="GO:0036440">
    <property type="term" value="F:citrate synthase activity"/>
    <property type="evidence" value="ECO:0007669"/>
    <property type="project" value="UniProtKB-EC"/>
</dbReference>
<evidence type="ECO:0000313" key="3">
    <source>
        <dbReference type="Proteomes" id="UP001379949"/>
    </source>
</evidence>
<comment type="pathway">
    <text evidence="1">Carbohydrate metabolism; tricarboxylic acid cycle; isocitrate from oxaloacetate: step 1/2.</text>
</comment>
<dbReference type="SUPFAM" id="SSF48256">
    <property type="entry name" value="Citrate synthase"/>
    <property type="match status" value="1"/>
</dbReference>
<dbReference type="EC" id="2.3.3.1" evidence="2"/>
<protein>
    <submittedName>
        <fullName evidence="2">Citrate (Si)-synthase</fullName>
        <ecNumber evidence="2">2.3.3.1</ecNumber>
    </submittedName>
</protein>
<reference evidence="2 3" key="1">
    <citation type="submission" date="2024-02" db="EMBL/GenBank/DDBJ databases">
        <title>Bacteria isolated from the canopy kelp, Nereocystis luetkeana.</title>
        <authorList>
            <person name="Pfister C.A."/>
            <person name="Younker I.T."/>
            <person name="Light S.H."/>
        </authorList>
    </citation>
    <scope>NUCLEOTIDE SEQUENCE [LARGE SCALE GENOMIC DNA]</scope>
    <source>
        <strain evidence="2 3">TI.4.07</strain>
    </source>
</reference>
<evidence type="ECO:0000256" key="1">
    <source>
        <dbReference type="ARBA" id="ARBA00004751"/>
    </source>
</evidence>
<name>A0ABU9GA22_9GAMM</name>
<dbReference type="Proteomes" id="UP001379949">
    <property type="component" value="Unassembled WGS sequence"/>
</dbReference>
<sequence length="67" mass="7087">MADNKAQLTVDGIDKTIQLAVLSGTLGTDVIDVRSLGSNGIFTYDPAYMSTGSCESAITYIDVEARI</sequence>
<dbReference type="PANTHER" id="PTHR42871">
    <property type="entry name" value="CITRATE SYNTHASE"/>
    <property type="match status" value="1"/>
</dbReference>
<organism evidence="2 3">
    <name type="scientific">Marinomonas arenicola</name>
    <dbReference type="NCBI Taxonomy" id="569601"/>
    <lineage>
        <taxon>Bacteria</taxon>
        <taxon>Pseudomonadati</taxon>
        <taxon>Pseudomonadota</taxon>
        <taxon>Gammaproteobacteria</taxon>
        <taxon>Oceanospirillales</taxon>
        <taxon>Oceanospirillaceae</taxon>
        <taxon>Marinomonas</taxon>
    </lineage>
</organism>
<feature type="non-terminal residue" evidence="2">
    <location>
        <position position="67"/>
    </location>
</feature>
<dbReference type="InterPro" id="IPR036969">
    <property type="entry name" value="Citrate_synthase_sf"/>
</dbReference>
<dbReference type="Gene3D" id="2.20.28.60">
    <property type="match status" value="1"/>
</dbReference>
<gene>
    <name evidence="2" type="primary">gltA</name>
    <name evidence="2" type="ORF">V6242_18435</name>
</gene>
<dbReference type="PANTHER" id="PTHR42871:SF1">
    <property type="entry name" value="CITRATE SYNTHASE"/>
    <property type="match status" value="1"/>
</dbReference>